<dbReference type="Proteomes" id="UP000444318">
    <property type="component" value="Unassembled WGS sequence"/>
</dbReference>
<organism evidence="1 2">
    <name type="scientific">Rugamonas rivuli</name>
    <dbReference type="NCBI Taxonomy" id="2743358"/>
    <lineage>
        <taxon>Bacteria</taxon>
        <taxon>Pseudomonadati</taxon>
        <taxon>Pseudomonadota</taxon>
        <taxon>Betaproteobacteria</taxon>
        <taxon>Burkholderiales</taxon>
        <taxon>Oxalobacteraceae</taxon>
        <taxon>Telluria group</taxon>
        <taxon>Rugamonas</taxon>
    </lineage>
</organism>
<dbReference type="SUPFAM" id="SSF82185">
    <property type="entry name" value="Histone H3 K4-specific methyltransferase SET7/9 N-terminal domain"/>
    <property type="match status" value="1"/>
</dbReference>
<dbReference type="RefSeq" id="WP_152807017.1">
    <property type="nucleotide sequence ID" value="NZ_WHUF01000004.1"/>
</dbReference>
<evidence type="ECO:0000313" key="1">
    <source>
        <dbReference type="EMBL" id="MQA21526.1"/>
    </source>
</evidence>
<evidence type="ECO:0000313" key="2">
    <source>
        <dbReference type="Proteomes" id="UP000444318"/>
    </source>
</evidence>
<keyword evidence="2" id="KW-1185">Reference proteome</keyword>
<name>A0A843SMK8_9BURK</name>
<sequence>MHIKLPSKINVMAVSALAIAVLNGCGEKIDGRQTEINQGLIYKLHSDTPFSGKISNYNPTKLGFMVHGNCNVEVAQGILDGPAECLTDSGAKLADFAYKNGKQNGEIKIWDENTKNLIVKFHVLDGYKDGIEEYYNPENNKLVRQTNWSKNSKNGSEKVWDITGEILLTNLTWKDEKKTGFVKSGERENNYIDGDEKGTQRRYTLIDGDYDSQKKYIAQTAVANLYKADYFVGLLDDGKYKVIDLEDEHKKSLDAEKKQYEDIKAATAQSACVDKKTTDYHMEKGETAFISNDMIQDWREECKSR</sequence>
<protein>
    <submittedName>
        <fullName evidence="1">Uncharacterized protein</fullName>
    </submittedName>
</protein>
<gene>
    <name evidence="1" type="ORF">GEV01_18555</name>
</gene>
<comment type="caution">
    <text evidence="1">The sequence shown here is derived from an EMBL/GenBank/DDBJ whole genome shotgun (WGS) entry which is preliminary data.</text>
</comment>
<reference evidence="1 2" key="1">
    <citation type="submission" date="2019-10" db="EMBL/GenBank/DDBJ databases">
        <title>Two novel species isolated from a subtropical stream in China.</title>
        <authorList>
            <person name="Lu H."/>
        </authorList>
    </citation>
    <scope>NUCLEOTIDE SEQUENCE [LARGE SCALE GENOMIC DNA]</scope>
    <source>
        <strain evidence="1 2">FT103W</strain>
    </source>
</reference>
<dbReference type="AlphaFoldDB" id="A0A843SMK8"/>
<proteinExistence type="predicted"/>
<accession>A0A843SMK8</accession>
<dbReference type="Gene3D" id="2.20.110.10">
    <property type="entry name" value="Histone H3 K4-specific methyltransferase SET7/9 N-terminal domain"/>
    <property type="match status" value="1"/>
</dbReference>
<dbReference type="EMBL" id="WHUF01000004">
    <property type="protein sequence ID" value="MQA21526.1"/>
    <property type="molecule type" value="Genomic_DNA"/>
</dbReference>